<keyword evidence="7" id="KW-1185">Reference proteome</keyword>
<dbReference type="InterPro" id="IPR036390">
    <property type="entry name" value="WH_DNA-bd_sf"/>
</dbReference>
<protein>
    <submittedName>
        <fullName evidence="5 6">Transcriptional regulator</fullName>
    </submittedName>
</protein>
<dbReference type="AlphaFoldDB" id="A0AAE9SJD7"/>
<organism evidence="6 8">
    <name type="scientific">Tenacibaculum mesophilum</name>
    <dbReference type="NCBI Taxonomy" id="104268"/>
    <lineage>
        <taxon>Bacteria</taxon>
        <taxon>Pseudomonadati</taxon>
        <taxon>Bacteroidota</taxon>
        <taxon>Flavobacteriia</taxon>
        <taxon>Flavobacteriales</taxon>
        <taxon>Flavobacteriaceae</taxon>
        <taxon>Tenacibaculum</taxon>
    </lineage>
</organism>
<dbReference type="EMBL" id="CP050861">
    <property type="protein sequence ID" value="UTD16441.1"/>
    <property type="molecule type" value="Genomic_DNA"/>
</dbReference>
<evidence type="ECO:0000313" key="7">
    <source>
        <dbReference type="Proteomes" id="UP000269693"/>
    </source>
</evidence>
<gene>
    <name evidence="5" type="ORF">D6200_14840</name>
    <name evidence="6" type="ORF">HER15_13570</name>
</gene>
<dbReference type="PANTHER" id="PTHR33204:SF29">
    <property type="entry name" value="TRANSCRIPTIONAL REGULATOR"/>
    <property type="match status" value="1"/>
</dbReference>
<keyword evidence="1" id="KW-0805">Transcription regulation</keyword>
<evidence type="ECO:0000256" key="3">
    <source>
        <dbReference type="ARBA" id="ARBA00023163"/>
    </source>
</evidence>
<feature type="domain" description="HTH hxlR-type" evidence="4">
    <location>
        <begin position="12"/>
        <end position="110"/>
    </location>
</feature>
<sequence length="119" mass="13586">MGRKVIDNPNVCSLVHAMNVIGNKWKPILIYLLANGSLRFGKLLIFTPTISKKVLTEQLRELEEDGIIIRKKYAEIPPRVEYSLSKKGEALLPILKSLSEWTQDSFKDIEFEACRIVTL</sequence>
<dbReference type="InterPro" id="IPR036388">
    <property type="entry name" value="WH-like_DNA-bd_sf"/>
</dbReference>
<evidence type="ECO:0000313" key="8">
    <source>
        <dbReference type="Proteomes" id="UP001056837"/>
    </source>
</evidence>
<keyword evidence="2" id="KW-0238">DNA-binding</keyword>
<keyword evidence="3" id="KW-0804">Transcription</keyword>
<dbReference type="SUPFAM" id="SSF46785">
    <property type="entry name" value="Winged helix' DNA-binding domain"/>
    <property type="match status" value="1"/>
</dbReference>
<dbReference type="Pfam" id="PF01638">
    <property type="entry name" value="HxlR"/>
    <property type="match status" value="1"/>
</dbReference>
<evidence type="ECO:0000256" key="1">
    <source>
        <dbReference type="ARBA" id="ARBA00023015"/>
    </source>
</evidence>
<evidence type="ECO:0000256" key="2">
    <source>
        <dbReference type="ARBA" id="ARBA00023125"/>
    </source>
</evidence>
<reference evidence="5 7" key="1">
    <citation type="submission" date="2018-09" db="EMBL/GenBank/DDBJ databases">
        <title>Insights into the microbiota of Asian seabass (Lates calcarifer) with tenacibaculosis symptoms and description of sp. nov. Tenacibaculum singaporense.</title>
        <authorList>
            <person name="Miyake S."/>
            <person name="Soh M."/>
            <person name="Azman M.N."/>
            <person name="Ngoh S.Y."/>
            <person name="Orban L."/>
            <person name="Seedorf H."/>
        </authorList>
    </citation>
    <scope>NUCLEOTIDE SEQUENCE [LARGE SCALE GENOMIC DNA]</scope>
    <source>
        <strain evidence="5 7">DSM 13764</strain>
    </source>
</reference>
<dbReference type="EMBL" id="CP032544">
    <property type="protein sequence ID" value="AZJ33774.1"/>
    <property type="molecule type" value="Genomic_DNA"/>
</dbReference>
<name>A0AAE9SJD7_9FLAO</name>
<evidence type="ECO:0000259" key="4">
    <source>
        <dbReference type="PROSITE" id="PS51118"/>
    </source>
</evidence>
<proteinExistence type="predicted"/>
<dbReference type="RefSeq" id="WP_073181533.1">
    <property type="nucleotide sequence ID" value="NZ_CP032544.1"/>
</dbReference>
<dbReference type="GO" id="GO:0003677">
    <property type="term" value="F:DNA binding"/>
    <property type="evidence" value="ECO:0007669"/>
    <property type="project" value="UniProtKB-KW"/>
</dbReference>
<dbReference type="InterPro" id="IPR002577">
    <property type="entry name" value="HTH_HxlR"/>
</dbReference>
<evidence type="ECO:0000313" key="6">
    <source>
        <dbReference type="EMBL" id="UTD16441.1"/>
    </source>
</evidence>
<dbReference type="PANTHER" id="PTHR33204">
    <property type="entry name" value="TRANSCRIPTIONAL REGULATOR, MARR FAMILY"/>
    <property type="match status" value="1"/>
</dbReference>
<accession>A0AAE9SJD7</accession>
<dbReference type="Proteomes" id="UP000269693">
    <property type="component" value="Chromosome"/>
</dbReference>
<dbReference type="Gene3D" id="1.10.10.10">
    <property type="entry name" value="Winged helix-like DNA-binding domain superfamily/Winged helix DNA-binding domain"/>
    <property type="match status" value="1"/>
</dbReference>
<reference evidence="6" key="2">
    <citation type="submission" date="2020-04" db="EMBL/GenBank/DDBJ databases">
        <title>Tenacibaculum mesophilum bac2.</title>
        <authorList>
            <person name="Li M."/>
        </authorList>
    </citation>
    <scope>NUCLEOTIDE SEQUENCE</scope>
    <source>
        <strain evidence="6">Bac2</strain>
    </source>
</reference>
<dbReference type="PROSITE" id="PS51118">
    <property type="entry name" value="HTH_HXLR"/>
    <property type="match status" value="1"/>
</dbReference>
<evidence type="ECO:0000313" key="5">
    <source>
        <dbReference type="EMBL" id="AZJ33774.1"/>
    </source>
</evidence>
<dbReference type="Proteomes" id="UP001056837">
    <property type="component" value="Chromosome"/>
</dbReference>